<evidence type="ECO:0000259" key="3">
    <source>
        <dbReference type="PROSITE" id="PS50198"/>
    </source>
</evidence>
<dbReference type="PANTHER" id="PTHR47637:SF1">
    <property type="entry name" value="CHAPERONE SURA"/>
    <property type="match status" value="1"/>
</dbReference>
<protein>
    <recommendedName>
        <fullName evidence="3">PpiC domain-containing protein</fullName>
    </recommendedName>
</protein>
<dbReference type="SUPFAM" id="SSF109998">
    <property type="entry name" value="Triger factor/SurA peptide-binding domain-like"/>
    <property type="match status" value="1"/>
</dbReference>
<feature type="domain" description="PpiC" evidence="3">
    <location>
        <begin position="175"/>
        <end position="234"/>
    </location>
</feature>
<reference evidence="4" key="1">
    <citation type="journal article" date="2014" name="Front. Microbiol.">
        <title>High frequency of phylogenetically diverse reductive dehalogenase-homologous genes in deep subseafloor sedimentary metagenomes.</title>
        <authorList>
            <person name="Kawai M."/>
            <person name="Futagami T."/>
            <person name="Toyoda A."/>
            <person name="Takaki Y."/>
            <person name="Nishi S."/>
            <person name="Hori S."/>
            <person name="Arai W."/>
            <person name="Tsubouchi T."/>
            <person name="Morono Y."/>
            <person name="Uchiyama I."/>
            <person name="Ito T."/>
            <person name="Fujiyama A."/>
            <person name="Inagaki F."/>
            <person name="Takami H."/>
        </authorList>
    </citation>
    <scope>NUCLEOTIDE SEQUENCE</scope>
    <source>
        <strain evidence="4">Expedition CK06-06</strain>
    </source>
</reference>
<accession>X1S6J9</accession>
<dbReference type="Gene3D" id="1.10.4030.10">
    <property type="entry name" value="Porin chaperone SurA, peptide-binding domain"/>
    <property type="match status" value="1"/>
</dbReference>
<dbReference type="AlphaFoldDB" id="X1S6J9"/>
<evidence type="ECO:0000313" key="4">
    <source>
        <dbReference type="EMBL" id="GAI88513.1"/>
    </source>
</evidence>
<evidence type="ECO:0000256" key="1">
    <source>
        <dbReference type="ARBA" id="ARBA00022729"/>
    </source>
</evidence>
<sequence length="234" mass="26821">MKRMNKTIGIFLVLFAAAGLLGQNIVEAIVAVINDDIITLSEYKQEYTSRMRMLRAQLQGEELSQQQEILKENLLESLITDLLLLQEARKLGLDVTEQVRMTLENVKRENNLTSDEELKRALAQQGISYEDFIKQMEQNMLKQNIIFSQVGRKIAIDDSEIVSYYKVHQEDFIEPIEYTLKMIYIAQEGKSSEEIESRKEQIDQKLDANEDFGQVAGEFSEGPEKDSQGDLGSF</sequence>
<feature type="region of interest" description="Disordered" evidence="2">
    <location>
        <begin position="213"/>
        <end position="234"/>
    </location>
</feature>
<dbReference type="InterPro" id="IPR046357">
    <property type="entry name" value="PPIase_dom_sf"/>
</dbReference>
<gene>
    <name evidence="4" type="ORF">S12H4_35943</name>
</gene>
<evidence type="ECO:0000256" key="2">
    <source>
        <dbReference type="SAM" id="MobiDB-lite"/>
    </source>
</evidence>
<dbReference type="GO" id="GO:0003755">
    <property type="term" value="F:peptidyl-prolyl cis-trans isomerase activity"/>
    <property type="evidence" value="ECO:0007669"/>
    <property type="project" value="InterPro"/>
</dbReference>
<feature type="non-terminal residue" evidence="4">
    <location>
        <position position="234"/>
    </location>
</feature>
<dbReference type="InterPro" id="IPR050280">
    <property type="entry name" value="OMP_Chaperone_SurA"/>
</dbReference>
<organism evidence="4">
    <name type="scientific">marine sediment metagenome</name>
    <dbReference type="NCBI Taxonomy" id="412755"/>
    <lineage>
        <taxon>unclassified sequences</taxon>
        <taxon>metagenomes</taxon>
        <taxon>ecological metagenomes</taxon>
    </lineage>
</organism>
<keyword evidence="1" id="KW-0732">Signal</keyword>
<dbReference type="InterPro" id="IPR027304">
    <property type="entry name" value="Trigger_fact/SurA_dom_sf"/>
</dbReference>
<dbReference type="Pfam" id="PF13624">
    <property type="entry name" value="SurA_N_3"/>
    <property type="match status" value="1"/>
</dbReference>
<dbReference type="InterPro" id="IPR000297">
    <property type="entry name" value="PPIase_PpiC"/>
</dbReference>
<proteinExistence type="predicted"/>
<name>X1S6J9_9ZZZZ</name>
<dbReference type="PROSITE" id="PS50198">
    <property type="entry name" value="PPIC_PPIASE_2"/>
    <property type="match status" value="1"/>
</dbReference>
<dbReference type="PANTHER" id="PTHR47637">
    <property type="entry name" value="CHAPERONE SURA"/>
    <property type="match status" value="1"/>
</dbReference>
<comment type="caution">
    <text evidence="4">The sequence shown here is derived from an EMBL/GenBank/DDBJ whole genome shotgun (WGS) entry which is preliminary data.</text>
</comment>
<dbReference type="Gene3D" id="3.10.50.40">
    <property type="match status" value="1"/>
</dbReference>
<dbReference type="EMBL" id="BARW01021397">
    <property type="protein sequence ID" value="GAI88513.1"/>
    <property type="molecule type" value="Genomic_DNA"/>
</dbReference>